<evidence type="ECO:0000313" key="2">
    <source>
        <dbReference type="EMBL" id="OBG33184.1"/>
    </source>
</evidence>
<organism evidence="2 3">
    <name type="scientific">Mycobacterium alsense</name>
    <dbReference type="NCBI Taxonomy" id="324058"/>
    <lineage>
        <taxon>Bacteria</taxon>
        <taxon>Bacillati</taxon>
        <taxon>Actinomycetota</taxon>
        <taxon>Actinomycetes</taxon>
        <taxon>Mycobacteriales</taxon>
        <taxon>Mycobacteriaceae</taxon>
        <taxon>Mycobacterium</taxon>
    </lineage>
</organism>
<dbReference type="AlphaFoldDB" id="A0ABD6NZP5"/>
<dbReference type="PANTHER" id="PTHR47183:SF1">
    <property type="entry name" value="GLUCOSE-1-PHOSPHATE CYTIDYLYLTRANSFERASE"/>
    <property type="match status" value="1"/>
</dbReference>
<dbReference type="InterPro" id="IPR029044">
    <property type="entry name" value="Nucleotide-diphossugar_trans"/>
</dbReference>
<dbReference type="Gene3D" id="3.90.550.10">
    <property type="entry name" value="Spore Coat Polysaccharide Biosynthesis Protein SpsA, Chain A"/>
    <property type="match status" value="1"/>
</dbReference>
<dbReference type="InterPro" id="IPR046981">
    <property type="entry name" value="G1P_cyt_trans"/>
</dbReference>
<dbReference type="RefSeq" id="WP_068212510.1">
    <property type="nucleotide sequence ID" value="NZ_LZIT01000240.1"/>
</dbReference>
<dbReference type="NCBIfam" id="TIGR02623">
    <property type="entry name" value="G1P_cyt_trans"/>
    <property type="match status" value="1"/>
</dbReference>
<gene>
    <name evidence="2" type="ORF">A5672_24735</name>
</gene>
<keyword evidence="2" id="KW-0548">Nucleotidyltransferase</keyword>
<feature type="domain" description="Nucleotidyl transferase" evidence="1">
    <location>
        <begin position="2"/>
        <end position="212"/>
    </location>
</feature>
<dbReference type="Pfam" id="PF00483">
    <property type="entry name" value="NTP_transferase"/>
    <property type="match status" value="1"/>
</dbReference>
<keyword evidence="2" id="KW-0808">Transferase</keyword>
<dbReference type="GO" id="GO:0016779">
    <property type="term" value="F:nucleotidyltransferase activity"/>
    <property type="evidence" value="ECO:0007669"/>
    <property type="project" value="UniProtKB-KW"/>
</dbReference>
<name>A0ABD6NZP5_9MYCO</name>
<accession>A0ABD6NZP5</accession>
<dbReference type="EMBL" id="LZIT01000240">
    <property type="protein sequence ID" value="OBG33184.1"/>
    <property type="molecule type" value="Genomic_DNA"/>
</dbReference>
<proteinExistence type="predicted"/>
<dbReference type="InterPro" id="IPR013446">
    <property type="entry name" value="G1P_cyt_trans-like"/>
</dbReference>
<dbReference type="InterPro" id="IPR005835">
    <property type="entry name" value="NTP_transferase_dom"/>
</dbReference>
<evidence type="ECO:0000259" key="1">
    <source>
        <dbReference type="Pfam" id="PF00483"/>
    </source>
</evidence>
<sequence length="257" mass="28958">MKAVLLAGGLGTRLREETTIRPKPMVEIGGRPILWHIMKLYSHHGINDFVVCCGYKGYVIKEYFANYFLHMSDVTFDMSANKMEVHTRHAEPWRVTLVDTGEDTMTGGRLKRVGSYIKDDEAFCFTYGDGLSDVNIGASIDFHRQHGRRATVTAVLPPGRYGAIECAGDRVTRFVEKPRGDGGLINGGFFVLSPAVLDYIEDDQTSWEGAPLTRLAADGEMMAFEHSGFWQPMDTLRDRNMLEELWSSGEAPWKCWH</sequence>
<dbReference type="CDD" id="cd02524">
    <property type="entry name" value="G1P_cytidylyltransferase"/>
    <property type="match status" value="1"/>
</dbReference>
<evidence type="ECO:0000313" key="3">
    <source>
        <dbReference type="Proteomes" id="UP000092086"/>
    </source>
</evidence>
<reference evidence="2 3" key="1">
    <citation type="submission" date="2016-06" db="EMBL/GenBank/DDBJ databases">
        <authorList>
            <person name="Sutton G."/>
            <person name="Brinkac L."/>
            <person name="Sanka R."/>
            <person name="Adams M."/>
            <person name="Lau E."/>
            <person name="Sam S."/>
            <person name="Sreng N."/>
            <person name="Him V."/>
            <person name="Kerleguer A."/>
            <person name="Cheng S."/>
        </authorList>
    </citation>
    <scope>NUCLEOTIDE SEQUENCE [LARGE SCALE GENOMIC DNA]</scope>
    <source>
        <strain evidence="2 3">E2978</strain>
    </source>
</reference>
<dbReference type="PANTHER" id="PTHR47183">
    <property type="entry name" value="GLUCOSE-1-PHOSPHATE CYTIDYLYLTRANSFERASE-RELATED"/>
    <property type="match status" value="1"/>
</dbReference>
<dbReference type="Proteomes" id="UP000092086">
    <property type="component" value="Unassembled WGS sequence"/>
</dbReference>
<dbReference type="SUPFAM" id="SSF53448">
    <property type="entry name" value="Nucleotide-diphospho-sugar transferases"/>
    <property type="match status" value="1"/>
</dbReference>
<protein>
    <submittedName>
        <fullName evidence="2">Glucose-1-phosphate cytidylyltransferase</fullName>
    </submittedName>
</protein>
<comment type="caution">
    <text evidence="2">The sequence shown here is derived from an EMBL/GenBank/DDBJ whole genome shotgun (WGS) entry which is preliminary data.</text>
</comment>